<sequence>MTCRISSRQLDNNALQQVLQNLLVDMDLTMGLTGQKSVAERDRSMLQRAT</sequence>
<accession>A0ABW3ZVK3</accession>
<comment type="caution">
    <text evidence="1">The sequence shown here is derived from an EMBL/GenBank/DDBJ whole genome shotgun (WGS) entry which is preliminary data.</text>
</comment>
<protein>
    <submittedName>
        <fullName evidence="1">Uncharacterized protein</fullName>
    </submittedName>
</protein>
<evidence type="ECO:0000313" key="1">
    <source>
        <dbReference type="EMBL" id="MFD1361828.1"/>
    </source>
</evidence>
<evidence type="ECO:0000313" key="2">
    <source>
        <dbReference type="Proteomes" id="UP001597178"/>
    </source>
</evidence>
<dbReference type="Proteomes" id="UP001597178">
    <property type="component" value="Unassembled WGS sequence"/>
</dbReference>
<proteinExistence type="predicted"/>
<reference evidence="2" key="1">
    <citation type="journal article" date="2019" name="Int. J. Syst. Evol. Microbiol.">
        <title>The Global Catalogue of Microorganisms (GCM) 10K type strain sequencing project: providing services to taxonomists for standard genome sequencing and annotation.</title>
        <authorList>
            <consortium name="The Broad Institute Genomics Platform"/>
            <consortium name="The Broad Institute Genome Sequencing Center for Infectious Disease"/>
            <person name="Wu L."/>
            <person name="Ma J."/>
        </authorList>
    </citation>
    <scope>NUCLEOTIDE SEQUENCE [LARGE SCALE GENOMIC DNA]</scope>
    <source>
        <strain evidence="2">CCUG 54822</strain>
    </source>
</reference>
<dbReference type="EMBL" id="JBHTNH010000019">
    <property type="protein sequence ID" value="MFD1361828.1"/>
    <property type="molecule type" value="Genomic_DNA"/>
</dbReference>
<keyword evidence="2" id="KW-1185">Reference proteome</keyword>
<name>A0ABW3ZVK3_9BACI</name>
<gene>
    <name evidence="1" type="ORF">ACFQ4A_09195</name>
</gene>
<organism evidence="1 2">
    <name type="scientific">Lentibacillus salinarum</name>
    <dbReference type="NCBI Taxonomy" id="446820"/>
    <lineage>
        <taxon>Bacteria</taxon>
        <taxon>Bacillati</taxon>
        <taxon>Bacillota</taxon>
        <taxon>Bacilli</taxon>
        <taxon>Bacillales</taxon>
        <taxon>Bacillaceae</taxon>
        <taxon>Lentibacillus</taxon>
    </lineage>
</organism>